<dbReference type="RefSeq" id="WP_004478241.1">
    <property type="nucleotide sequence ID" value="NZ_AHOQ02000011.1"/>
</dbReference>
<proteinExistence type="predicted"/>
<dbReference type="Proteomes" id="UP000012160">
    <property type="component" value="Unassembled WGS sequence"/>
</dbReference>
<gene>
    <name evidence="2" type="ORF">LEP1GSC187_1023</name>
</gene>
<sequence>MQETKESEELTKEETNPKGIKSEKDSATRGLEFTKEILALDEIEKQTLFDSLYSAFINSENRDTVLHLVLTKACKLLREKGVLKSTPESDTEFSNRILNLSSQVRQVLFDSVSSAIQNQNSRDTVLHILFWKSEKLLIDSEK</sequence>
<comment type="caution">
    <text evidence="2">The sequence shown here is derived from an EMBL/GenBank/DDBJ whole genome shotgun (WGS) entry which is preliminary data.</text>
</comment>
<dbReference type="AlphaFoldDB" id="M6UPW0"/>
<reference evidence="2 3" key="1">
    <citation type="submission" date="2013-01" db="EMBL/GenBank/DDBJ databases">
        <authorList>
            <person name="Harkins D.M."/>
            <person name="Durkin A.S."/>
            <person name="Brinkac L.M."/>
            <person name="Haft D.H."/>
            <person name="Selengut J.D."/>
            <person name="Sanka R."/>
            <person name="DePew J."/>
            <person name="Purushe J."/>
            <person name="Matthias M.A."/>
            <person name="Vinetz J.M."/>
            <person name="Sutton G.G."/>
            <person name="Nierman W.C."/>
            <person name="Fouts D.E."/>
        </authorList>
    </citation>
    <scope>NUCLEOTIDE SEQUENCE [LARGE SCALE GENOMIC DNA]</scope>
    <source>
        <strain evidence="2 3">ZUN179</strain>
    </source>
</reference>
<evidence type="ECO:0000313" key="3">
    <source>
        <dbReference type="Proteomes" id="UP000012160"/>
    </source>
</evidence>
<feature type="region of interest" description="Disordered" evidence="1">
    <location>
        <begin position="1"/>
        <end position="27"/>
    </location>
</feature>
<dbReference type="EMBL" id="AHOQ02000011">
    <property type="protein sequence ID" value="EMO47177.1"/>
    <property type="molecule type" value="Genomic_DNA"/>
</dbReference>
<name>M6UPW0_9LEPT</name>
<evidence type="ECO:0000256" key="1">
    <source>
        <dbReference type="SAM" id="MobiDB-lite"/>
    </source>
</evidence>
<evidence type="ECO:0000313" key="2">
    <source>
        <dbReference type="EMBL" id="EMO47177.1"/>
    </source>
</evidence>
<protein>
    <submittedName>
        <fullName evidence="2">Uncharacterized protein</fullName>
    </submittedName>
</protein>
<accession>M6UPW0</accession>
<organism evidence="2 3">
    <name type="scientific">Leptospira santarosai str. ZUN179</name>
    <dbReference type="NCBI Taxonomy" id="1049985"/>
    <lineage>
        <taxon>Bacteria</taxon>
        <taxon>Pseudomonadati</taxon>
        <taxon>Spirochaetota</taxon>
        <taxon>Spirochaetia</taxon>
        <taxon>Leptospirales</taxon>
        <taxon>Leptospiraceae</taxon>
        <taxon>Leptospira</taxon>
    </lineage>
</organism>